<proteinExistence type="predicted"/>
<dbReference type="EMBL" id="JBGBZA010000002">
    <property type="protein sequence ID" value="MEY9314590.1"/>
    <property type="molecule type" value="Genomic_DNA"/>
</dbReference>
<gene>
    <name evidence="1" type="ORF">ABIF29_001389</name>
</gene>
<organism evidence="1 2">
    <name type="scientific">Bradyrhizobium elkanii</name>
    <dbReference type="NCBI Taxonomy" id="29448"/>
    <lineage>
        <taxon>Bacteria</taxon>
        <taxon>Pseudomonadati</taxon>
        <taxon>Pseudomonadota</taxon>
        <taxon>Alphaproteobacteria</taxon>
        <taxon>Hyphomicrobiales</taxon>
        <taxon>Nitrobacteraceae</taxon>
        <taxon>Bradyrhizobium</taxon>
    </lineage>
</organism>
<evidence type="ECO:0000313" key="2">
    <source>
        <dbReference type="Proteomes" id="UP001565471"/>
    </source>
</evidence>
<name>A0ABV4ETW7_BRAEL</name>
<sequence length="192" mass="21268">MPATNLITSKLVFRRAQSHSLSECRRSPSARFEARDAGYDSSCAPSLTMGQTQRDETVFRTTGSGQEIALWASIASILAAAIGFSWNANPLAQAFAAIFIACALIRRSCLWSAPSLNPVCIVQLDCAHDGKPWHRYGLSLRQLSFRAGRGFPPYRPRSTHHRTVLVRAGYFSWTVTPILLDGADRQLDRPFN</sequence>
<keyword evidence="2" id="KW-1185">Reference proteome</keyword>
<dbReference type="Proteomes" id="UP001565471">
    <property type="component" value="Unassembled WGS sequence"/>
</dbReference>
<accession>A0ABV4ETW7</accession>
<comment type="caution">
    <text evidence="1">The sequence shown here is derived from an EMBL/GenBank/DDBJ whole genome shotgun (WGS) entry which is preliminary data.</text>
</comment>
<evidence type="ECO:0000313" key="1">
    <source>
        <dbReference type="EMBL" id="MEY9314590.1"/>
    </source>
</evidence>
<reference evidence="1 2" key="1">
    <citation type="submission" date="2024-07" db="EMBL/GenBank/DDBJ databases">
        <title>Genomic Encyclopedia of Type Strains, Phase V (KMG-V): Genome sequencing to study the core and pangenomes of soil and plant-associated prokaryotes.</title>
        <authorList>
            <person name="Whitman W."/>
        </authorList>
    </citation>
    <scope>NUCLEOTIDE SEQUENCE [LARGE SCALE GENOMIC DNA]</scope>
    <source>
        <strain evidence="1 2">USDA 415</strain>
    </source>
</reference>
<protein>
    <submittedName>
        <fullName evidence="1">Uncharacterized protein</fullName>
    </submittedName>
</protein>